<dbReference type="AlphaFoldDB" id="A0A0E9VCD1"/>
<name>A0A0E9VCD1_ANGAN</name>
<proteinExistence type="predicted"/>
<organism evidence="1">
    <name type="scientific">Anguilla anguilla</name>
    <name type="common">European freshwater eel</name>
    <name type="synonym">Muraena anguilla</name>
    <dbReference type="NCBI Taxonomy" id="7936"/>
    <lineage>
        <taxon>Eukaryota</taxon>
        <taxon>Metazoa</taxon>
        <taxon>Chordata</taxon>
        <taxon>Craniata</taxon>
        <taxon>Vertebrata</taxon>
        <taxon>Euteleostomi</taxon>
        <taxon>Actinopterygii</taxon>
        <taxon>Neopterygii</taxon>
        <taxon>Teleostei</taxon>
        <taxon>Anguilliformes</taxon>
        <taxon>Anguillidae</taxon>
        <taxon>Anguilla</taxon>
    </lineage>
</organism>
<sequence>MHIKLFNLLLLGVLESKVFSQ</sequence>
<evidence type="ECO:0000313" key="1">
    <source>
        <dbReference type="EMBL" id="JAH75681.1"/>
    </source>
</evidence>
<accession>A0A0E9VCD1</accession>
<dbReference type="EMBL" id="GBXM01032896">
    <property type="protein sequence ID" value="JAH75681.1"/>
    <property type="molecule type" value="Transcribed_RNA"/>
</dbReference>
<protein>
    <submittedName>
        <fullName evidence="1">Uncharacterized protein</fullName>
    </submittedName>
</protein>
<reference evidence="1" key="2">
    <citation type="journal article" date="2015" name="Fish Shellfish Immunol.">
        <title>Early steps in the European eel (Anguilla anguilla)-Vibrio vulnificus interaction in the gills: Role of the RtxA13 toxin.</title>
        <authorList>
            <person name="Callol A."/>
            <person name="Pajuelo D."/>
            <person name="Ebbesson L."/>
            <person name="Teles M."/>
            <person name="MacKenzie S."/>
            <person name="Amaro C."/>
        </authorList>
    </citation>
    <scope>NUCLEOTIDE SEQUENCE</scope>
</reference>
<reference evidence="1" key="1">
    <citation type="submission" date="2014-11" db="EMBL/GenBank/DDBJ databases">
        <authorList>
            <person name="Amaro Gonzalez C."/>
        </authorList>
    </citation>
    <scope>NUCLEOTIDE SEQUENCE</scope>
</reference>